<dbReference type="AlphaFoldDB" id="A0A182J542"/>
<name>A0A182J542_ANOAO</name>
<dbReference type="Gene3D" id="2.60.40.10">
    <property type="entry name" value="Immunoglobulins"/>
    <property type="match status" value="1"/>
</dbReference>
<feature type="region of interest" description="Disordered" evidence="1">
    <location>
        <begin position="1"/>
        <end position="30"/>
    </location>
</feature>
<protein>
    <recommendedName>
        <fullName evidence="3">Ig-like domain-containing protein</fullName>
    </recommendedName>
</protein>
<dbReference type="EnsemblMetazoa" id="AATE011535-RA">
    <property type="protein sequence ID" value="AATE011535-PA.1"/>
    <property type="gene ID" value="AATE011535"/>
</dbReference>
<evidence type="ECO:0000256" key="1">
    <source>
        <dbReference type="SAM" id="MobiDB-lite"/>
    </source>
</evidence>
<accession>A0A182J542</accession>
<dbReference type="VEuPathDB" id="VectorBase:AATE011535"/>
<dbReference type="InterPro" id="IPR013783">
    <property type="entry name" value="Ig-like_fold"/>
</dbReference>
<dbReference type="STRING" id="41427.A0A182J542"/>
<evidence type="ECO:0008006" key="3">
    <source>
        <dbReference type="Google" id="ProtNLM"/>
    </source>
</evidence>
<feature type="region of interest" description="Disordered" evidence="1">
    <location>
        <begin position="140"/>
        <end position="171"/>
    </location>
</feature>
<evidence type="ECO:0000313" key="2">
    <source>
        <dbReference type="EnsemblMetazoa" id="AATE011535-PA.1"/>
    </source>
</evidence>
<sequence length="171" mass="18676">MNRRQVCDAGDEDCEKQPETERLPGQKKMRPAAIQRSGAGGVILLDLQGPVFLSEPAYKVEFSNNSGGLVDCTGHGSPPPDVEWSVATTNHELVYTMPNGSLIFYPFSADKFRHEIHSTVYSPTDNDSSAKISPYSRNMQMSAANGTERDADDGDDEHAANVIPTQTDVKM</sequence>
<organism evidence="2">
    <name type="scientific">Anopheles atroparvus</name>
    <name type="common">European mosquito</name>
    <dbReference type="NCBI Taxonomy" id="41427"/>
    <lineage>
        <taxon>Eukaryota</taxon>
        <taxon>Metazoa</taxon>
        <taxon>Ecdysozoa</taxon>
        <taxon>Arthropoda</taxon>
        <taxon>Hexapoda</taxon>
        <taxon>Insecta</taxon>
        <taxon>Pterygota</taxon>
        <taxon>Neoptera</taxon>
        <taxon>Endopterygota</taxon>
        <taxon>Diptera</taxon>
        <taxon>Nematocera</taxon>
        <taxon>Culicoidea</taxon>
        <taxon>Culicidae</taxon>
        <taxon>Anophelinae</taxon>
        <taxon>Anopheles</taxon>
    </lineage>
</organism>
<reference evidence="2" key="1">
    <citation type="submission" date="2022-08" db="UniProtKB">
        <authorList>
            <consortium name="EnsemblMetazoa"/>
        </authorList>
    </citation>
    <scope>IDENTIFICATION</scope>
    <source>
        <strain evidence="2">EBRO</strain>
    </source>
</reference>
<feature type="compositionally biased region" description="Basic and acidic residues" evidence="1">
    <location>
        <begin position="15"/>
        <end position="24"/>
    </location>
</feature>
<proteinExistence type="predicted"/>